<dbReference type="InterPro" id="IPR039001">
    <property type="entry name" value="Pal"/>
</dbReference>
<reference evidence="11 12" key="1">
    <citation type="journal article" date="2013" name="Genome Announc.">
        <title>Genome Sequence of Moraxella macacae 0408225, a Novel Bacterial Species Isolated from a Cynomolgus Macaque with Epistaxis.</title>
        <authorList>
            <person name="Ladner J.T."/>
            <person name="Whitehouse C.A."/>
            <person name="Koroleva G.I."/>
            <person name="Palacios G.F."/>
        </authorList>
    </citation>
    <scope>NUCLEOTIDE SEQUENCE [LARGE SCALE GENOMIC DNA]</scope>
    <source>
        <strain evidence="11 12">0408225</strain>
    </source>
</reference>
<dbReference type="PROSITE" id="PS51123">
    <property type="entry name" value="OMPA_2"/>
    <property type="match status" value="1"/>
</dbReference>
<keyword evidence="4 8" id="KW-0564">Palmitate</keyword>
<dbReference type="STRING" id="1230338.MOMA_09101"/>
<dbReference type="SUPFAM" id="SSF103088">
    <property type="entry name" value="OmpA-like"/>
    <property type="match status" value="1"/>
</dbReference>
<evidence type="ECO:0000256" key="5">
    <source>
        <dbReference type="ARBA" id="ARBA00023237"/>
    </source>
</evidence>
<keyword evidence="7 8" id="KW-0131">Cell cycle</keyword>
<evidence type="ECO:0000256" key="4">
    <source>
        <dbReference type="ARBA" id="ARBA00023139"/>
    </source>
</evidence>
<name>L2F6K8_9GAMM</name>
<dbReference type="HAMAP" id="MF_02204">
    <property type="entry name" value="Pal"/>
    <property type="match status" value="1"/>
</dbReference>
<dbReference type="Proteomes" id="UP000023795">
    <property type="component" value="Unassembled WGS sequence"/>
</dbReference>
<comment type="similarity">
    <text evidence="8">Belongs to the Pal lipoprotein family.</text>
</comment>
<dbReference type="InterPro" id="IPR006664">
    <property type="entry name" value="OMP_bac"/>
</dbReference>
<dbReference type="InterPro" id="IPR006665">
    <property type="entry name" value="OmpA-like"/>
</dbReference>
<dbReference type="CDD" id="cd07185">
    <property type="entry name" value="OmpA_C-like"/>
    <property type="match status" value="1"/>
</dbReference>
<dbReference type="Pfam" id="PF00691">
    <property type="entry name" value="OmpA"/>
    <property type="match status" value="1"/>
</dbReference>
<dbReference type="AlphaFoldDB" id="L2F6K8"/>
<dbReference type="InterPro" id="IPR050330">
    <property type="entry name" value="Bact_OuterMem_StrucFunc"/>
</dbReference>
<evidence type="ECO:0000256" key="6">
    <source>
        <dbReference type="ARBA" id="ARBA00023288"/>
    </source>
</evidence>
<accession>L2F6K8</accession>
<dbReference type="PANTHER" id="PTHR30329">
    <property type="entry name" value="STATOR ELEMENT OF FLAGELLAR MOTOR COMPLEX"/>
    <property type="match status" value="1"/>
</dbReference>
<evidence type="ECO:0000256" key="8">
    <source>
        <dbReference type="HAMAP-Rule" id="MF_02204"/>
    </source>
</evidence>
<feature type="region of interest" description="Disordered" evidence="9">
    <location>
        <begin position="156"/>
        <end position="180"/>
    </location>
</feature>
<dbReference type="PROSITE" id="PS51257">
    <property type="entry name" value="PROKAR_LIPOPROTEIN"/>
    <property type="match status" value="1"/>
</dbReference>
<sequence>MLNIKNVLTVSMVVGGLVLTGCSAKQKTSEVVVSPVAVLDTNANTNANANGYYNGGAAVNNSPETVNAAAAMSEVGTVYFAFDSSEIDEQGQAVLNKQAEFLKSDPSARVQISGHTDERGSREYNMALGERRAKSAQAYLVSQGIDVSRTEAVSFGEDQPAVEGETEDAYAQNRRVELSY</sequence>
<evidence type="ECO:0000313" key="12">
    <source>
        <dbReference type="Proteomes" id="UP000023795"/>
    </source>
</evidence>
<dbReference type="RefSeq" id="WP_009502264.1">
    <property type="nucleotide sequence ID" value="NZ_ANIN01000002.1"/>
</dbReference>
<dbReference type="PATRIC" id="fig|1230338.3.peg.1954"/>
<dbReference type="Gene3D" id="3.30.1330.60">
    <property type="entry name" value="OmpA-like domain"/>
    <property type="match status" value="1"/>
</dbReference>
<keyword evidence="12" id="KW-1185">Reference proteome</keyword>
<dbReference type="PANTHER" id="PTHR30329:SF21">
    <property type="entry name" value="LIPOPROTEIN YIAD-RELATED"/>
    <property type="match status" value="1"/>
</dbReference>
<dbReference type="GO" id="GO:0009279">
    <property type="term" value="C:cell outer membrane"/>
    <property type="evidence" value="ECO:0007669"/>
    <property type="project" value="UniProtKB-SubCell"/>
</dbReference>
<evidence type="ECO:0000256" key="7">
    <source>
        <dbReference type="ARBA" id="ARBA00023306"/>
    </source>
</evidence>
<dbReference type="EMBL" id="ANIN01000002">
    <property type="protein sequence ID" value="ELA08704.1"/>
    <property type="molecule type" value="Genomic_DNA"/>
</dbReference>
<evidence type="ECO:0000259" key="10">
    <source>
        <dbReference type="PROSITE" id="PS51123"/>
    </source>
</evidence>
<protein>
    <recommendedName>
        <fullName evidence="8">Peptidoglycan-associated lipoprotein</fullName>
        <shortName evidence="8">PAL</shortName>
    </recommendedName>
</protein>
<feature type="domain" description="OmpA-like" evidence="10">
    <location>
        <begin position="67"/>
        <end position="180"/>
    </location>
</feature>
<dbReference type="OrthoDB" id="9809164at2"/>
<gene>
    <name evidence="8" type="primary">pal</name>
    <name evidence="11" type="ORF">MOMA_09101</name>
</gene>
<comment type="subcellular location">
    <subcellularLocation>
        <location evidence="8">Cell outer membrane</location>
        <topology evidence="8">Lipid-anchor</topology>
    </subcellularLocation>
</comment>
<evidence type="ECO:0000256" key="2">
    <source>
        <dbReference type="ARBA" id="ARBA00022729"/>
    </source>
</evidence>
<dbReference type="PRINTS" id="PR01021">
    <property type="entry name" value="OMPADOMAIN"/>
</dbReference>
<keyword evidence="3 8" id="KW-0472">Membrane</keyword>
<proteinExistence type="inferred from homology"/>
<dbReference type="GO" id="GO:0051301">
    <property type="term" value="P:cell division"/>
    <property type="evidence" value="ECO:0007669"/>
    <property type="project" value="UniProtKB-UniRule"/>
</dbReference>
<dbReference type="eggNOG" id="COG2885">
    <property type="taxonomic scope" value="Bacteria"/>
</dbReference>
<keyword evidence="6 8" id="KW-0449">Lipoprotein</keyword>
<keyword evidence="2 8" id="KW-0732">Signal</keyword>
<dbReference type="InterPro" id="IPR014169">
    <property type="entry name" value="Pal_lipo_C"/>
</dbReference>
<keyword evidence="5 8" id="KW-0998">Cell outer membrane</keyword>
<dbReference type="NCBIfam" id="TIGR02802">
    <property type="entry name" value="Pal_lipo"/>
    <property type="match status" value="1"/>
</dbReference>
<comment type="subunit">
    <text evidence="8">The Tol-Pal system is composed of five core proteins: the inner membrane proteins TolA, TolQ and TolR, the periplasmic protein TolB and the outer membrane protein Pal. They form a network linking the inner and outer membranes and the peptidoglycan layer.</text>
</comment>
<keyword evidence="1 8" id="KW-0132">Cell division</keyword>
<dbReference type="InterPro" id="IPR036737">
    <property type="entry name" value="OmpA-like_sf"/>
</dbReference>
<comment type="caution">
    <text evidence="11">The sequence shown here is derived from an EMBL/GenBank/DDBJ whole genome shotgun (WGS) entry which is preliminary data.</text>
</comment>
<organism evidence="11 12">
    <name type="scientific">Moraxella macacae 0408225</name>
    <dbReference type="NCBI Taxonomy" id="1230338"/>
    <lineage>
        <taxon>Bacteria</taxon>
        <taxon>Pseudomonadati</taxon>
        <taxon>Pseudomonadota</taxon>
        <taxon>Gammaproteobacteria</taxon>
        <taxon>Moraxellales</taxon>
        <taxon>Moraxellaceae</taxon>
        <taxon>Moraxella</taxon>
    </lineage>
</organism>
<evidence type="ECO:0000313" key="11">
    <source>
        <dbReference type="EMBL" id="ELA08704.1"/>
    </source>
</evidence>
<comment type="function">
    <text evidence="8">Part of the Tol-Pal system, which plays a role in outer membrane invagination during cell division and is important for maintaining outer membrane integrity.</text>
</comment>
<evidence type="ECO:0000256" key="3">
    <source>
        <dbReference type="ARBA" id="ARBA00023136"/>
    </source>
</evidence>
<evidence type="ECO:0000256" key="1">
    <source>
        <dbReference type="ARBA" id="ARBA00022618"/>
    </source>
</evidence>
<evidence type="ECO:0000256" key="9">
    <source>
        <dbReference type="SAM" id="MobiDB-lite"/>
    </source>
</evidence>